<dbReference type="GO" id="GO:0009251">
    <property type="term" value="P:glucan catabolic process"/>
    <property type="evidence" value="ECO:0007669"/>
    <property type="project" value="TreeGrafter"/>
</dbReference>
<sequence>MFSLPIPLRGLICLSCVLLLLTFQVFEWTIRSPAQLPSSGDEPSHAYHLVEDYSGSSFFDGFNYEDAPDPTHGHVLYQSRKSAQAMNLTYIGNDGIAYLHTESYAQAPQGRPSIRISTKRTFTRGLFVLDLLHMPVGCGTWPAFWTTAVNGWPRKGEIDILEGVNLEVDNAMTLHTGAGCRQPKERQMRGTAETMNCDVKAADQWPNQGCGVKTQRSFGHALNERGGAVIVTEWTSKTIKIWQFFDRAALPADLASTSPDPSTWDVLPDALFQDFECPIDKIFRDHVVLINTSLCGDWAGNTYGTSTCPGTSCNAYVSGNPQAFKDAYWAIRSLRVYQR</sequence>
<evidence type="ECO:0000313" key="2">
    <source>
        <dbReference type="EMBL" id="ORY74605.1"/>
    </source>
</evidence>
<evidence type="ECO:0000313" key="3">
    <source>
        <dbReference type="Proteomes" id="UP000193685"/>
    </source>
</evidence>
<reference evidence="2 3" key="1">
    <citation type="submission" date="2016-07" db="EMBL/GenBank/DDBJ databases">
        <title>Pervasive Adenine N6-methylation of Active Genes in Fungi.</title>
        <authorList>
            <consortium name="DOE Joint Genome Institute"/>
            <person name="Mondo S.J."/>
            <person name="Dannebaum R.O."/>
            <person name="Kuo R.C."/>
            <person name="Labutti K."/>
            <person name="Haridas S."/>
            <person name="Kuo A."/>
            <person name="Salamov A."/>
            <person name="Ahrendt S.R."/>
            <person name="Lipzen A."/>
            <person name="Sullivan W."/>
            <person name="Andreopoulos W.B."/>
            <person name="Clum A."/>
            <person name="Lindquist E."/>
            <person name="Daum C."/>
            <person name="Ramamoorthy G.K."/>
            <person name="Gryganskyi A."/>
            <person name="Culley D."/>
            <person name="Magnuson J.K."/>
            <person name="James T.Y."/>
            <person name="O'Malley M.A."/>
            <person name="Stajich J.E."/>
            <person name="Spatafora J.W."/>
            <person name="Visel A."/>
            <person name="Grigoriev I.V."/>
        </authorList>
    </citation>
    <scope>NUCLEOTIDE SEQUENCE [LARGE SCALE GENOMIC DNA]</scope>
    <source>
        <strain evidence="2 3">12-1054</strain>
    </source>
</reference>
<keyword evidence="3" id="KW-1185">Reference proteome</keyword>
<dbReference type="Proteomes" id="UP000193685">
    <property type="component" value="Unassembled WGS sequence"/>
</dbReference>
<feature type="domain" description="GH16" evidence="1">
    <location>
        <begin position="26"/>
        <end position="307"/>
    </location>
</feature>
<dbReference type="Gene3D" id="2.60.120.200">
    <property type="match status" value="1"/>
</dbReference>
<dbReference type="PANTHER" id="PTHR10963:SF24">
    <property type="entry name" value="GLYCOSIDASE C21B10.07-RELATED"/>
    <property type="match status" value="1"/>
</dbReference>
<dbReference type="CDD" id="cd02181">
    <property type="entry name" value="GH16_fungal_Lam16A_glucanase"/>
    <property type="match status" value="1"/>
</dbReference>
<dbReference type="PROSITE" id="PS51762">
    <property type="entry name" value="GH16_2"/>
    <property type="match status" value="1"/>
</dbReference>
<protein>
    <submittedName>
        <fullName evidence="2">Endo-beta-glucanase</fullName>
    </submittedName>
</protein>
<dbReference type="GO" id="GO:0004553">
    <property type="term" value="F:hydrolase activity, hydrolyzing O-glycosyl compounds"/>
    <property type="evidence" value="ECO:0007669"/>
    <property type="project" value="InterPro"/>
</dbReference>
<dbReference type="OrthoDB" id="192832at2759"/>
<dbReference type="SUPFAM" id="SSF49899">
    <property type="entry name" value="Concanavalin A-like lectins/glucanases"/>
    <property type="match status" value="1"/>
</dbReference>
<dbReference type="InterPro" id="IPR000757">
    <property type="entry name" value="Beta-glucanase-like"/>
</dbReference>
<evidence type="ECO:0000259" key="1">
    <source>
        <dbReference type="PROSITE" id="PS51762"/>
    </source>
</evidence>
<proteinExistence type="predicted"/>
<dbReference type="OMA" id="DEPSHAY"/>
<dbReference type="PANTHER" id="PTHR10963">
    <property type="entry name" value="GLYCOSYL HYDROLASE-RELATED"/>
    <property type="match status" value="1"/>
</dbReference>
<gene>
    <name evidence="2" type="ORF">BCR37DRAFT_384423</name>
</gene>
<dbReference type="EMBL" id="MCFI01000029">
    <property type="protein sequence ID" value="ORY74605.1"/>
    <property type="molecule type" value="Genomic_DNA"/>
</dbReference>
<dbReference type="STRING" id="56484.A0A1Y2EUT0"/>
<dbReference type="RefSeq" id="XP_040722079.1">
    <property type="nucleotide sequence ID" value="XM_040870224.1"/>
</dbReference>
<dbReference type="AlphaFoldDB" id="A0A1Y2EUT0"/>
<accession>A0A1Y2EUT0</accession>
<dbReference type="InterPro" id="IPR050546">
    <property type="entry name" value="Glycosyl_Hydrlase_16"/>
</dbReference>
<dbReference type="GeneID" id="63786823"/>
<comment type="caution">
    <text evidence="2">The sequence shown here is derived from an EMBL/GenBank/DDBJ whole genome shotgun (WGS) entry which is preliminary data.</text>
</comment>
<dbReference type="InterPro" id="IPR013320">
    <property type="entry name" value="ConA-like_dom_sf"/>
</dbReference>
<name>A0A1Y2EUT0_PROLT</name>
<dbReference type="Pfam" id="PF26113">
    <property type="entry name" value="GH16_XgeA"/>
    <property type="match status" value="1"/>
</dbReference>
<organism evidence="2 3">
    <name type="scientific">Protomyces lactucae-debilis</name>
    <dbReference type="NCBI Taxonomy" id="2754530"/>
    <lineage>
        <taxon>Eukaryota</taxon>
        <taxon>Fungi</taxon>
        <taxon>Dikarya</taxon>
        <taxon>Ascomycota</taxon>
        <taxon>Taphrinomycotina</taxon>
        <taxon>Taphrinomycetes</taxon>
        <taxon>Taphrinales</taxon>
        <taxon>Protomycetaceae</taxon>
        <taxon>Protomyces</taxon>
    </lineage>
</organism>